<dbReference type="STRING" id="1312852.EG19_00895"/>
<evidence type="ECO:0000313" key="2">
    <source>
        <dbReference type="EMBL" id="KDA54154.1"/>
    </source>
</evidence>
<feature type="transmembrane region" description="Helical" evidence="1">
    <location>
        <begin position="348"/>
        <end position="369"/>
    </location>
</feature>
<dbReference type="Proteomes" id="UP000027284">
    <property type="component" value="Unassembled WGS sequence"/>
</dbReference>
<feature type="transmembrane region" description="Helical" evidence="1">
    <location>
        <begin position="126"/>
        <end position="153"/>
    </location>
</feature>
<keyword evidence="3" id="KW-1185">Reference proteome</keyword>
<feature type="transmembrane region" description="Helical" evidence="1">
    <location>
        <begin position="714"/>
        <end position="731"/>
    </location>
</feature>
<feature type="transmembrane region" description="Helical" evidence="1">
    <location>
        <begin position="173"/>
        <end position="200"/>
    </location>
</feature>
<evidence type="ECO:0000256" key="1">
    <source>
        <dbReference type="SAM" id="Phobius"/>
    </source>
</evidence>
<feature type="transmembrane region" description="Helical" evidence="1">
    <location>
        <begin position="290"/>
        <end position="308"/>
    </location>
</feature>
<gene>
    <name evidence="2" type="ORF">EG19_00895</name>
</gene>
<accession>A0A062XXK2</accession>
<dbReference type="EMBL" id="JMFG01000011">
    <property type="protein sequence ID" value="KDA54154.1"/>
    <property type="molecule type" value="Genomic_DNA"/>
</dbReference>
<sequence length="754" mass="81223">MKDRYTGQVRSWRWAFVLCAGVWLSLLLSGRTLVTRDLGATHLPWRAEWARQVKNGWFPLWNPKANGGRPLWADPNTQAAYPGTLLFLLLPASQAMVVFLAAHHLWLLAGLAYLARKTGTEGEAAWASAFIVGTGGIAFSLTTFPNALASFSWLPWALGLLLAEKKQQNLQALGAGGLLGVSFLAGEPVTAALGFGLAGALMLTQRRSFKAVLLLLLGFLLVALPVLLPLLAVFSETVRGSLGVSPEALAADCLAPRRFVELFFPRLLGEPLGDATSGFWAAPSFPWQRYYPLLFVGAGTAALVWAGIRRGKGQRFWLWVLVFGVIVALLPAWEPVRAFLIRLPGGQLARFAIKGLQLSWLAATPLVAFGFEQRKNTHGRPWALLGAALVLLIPGFFPEASRSALSVLYPASASLLQQTPADVLRQSLLLDGLTNALPLLALAVSRPTALAVFAFLAAQWPLFFTTHVVSPTKLWAEPPAAVKALPQGAAFVSWAQAPGSASSPRARTLAFRDALLPDYGMAYGLSYVLARGPDGLEPIRGEVLAAYAEKMLPEKKLRLAAALGAQAAVFNEEIPEISCQKAGGVAVCPAPRFAPEVFLAQRLFPAENLEQAVAWLTAESFVPGADVTLAGIATPLSTAGGQVSEEPGSPHHRRFRVQAHQRTWLVVQQNYLSRWKAFVDGQPVPVVPANFARLAIAVPAGNHRVELRLETSPYVLGALGPLFFGLTWFYWRSADRRAATGARARNTPATAPAP</sequence>
<keyword evidence="1" id="KW-0812">Transmembrane</keyword>
<feature type="transmembrane region" description="Helical" evidence="1">
    <location>
        <begin position="12"/>
        <end position="34"/>
    </location>
</feature>
<keyword evidence="1" id="KW-0472">Membrane</keyword>
<dbReference type="AlphaFoldDB" id="A0A062XXK2"/>
<organism evidence="2 3">
    <name type="scientific">Thermoanaerobaculum aquaticum</name>
    <dbReference type="NCBI Taxonomy" id="1312852"/>
    <lineage>
        <taxon>Bacteria</taxon>
        <taxon>Pseudomonadati</taxon>
        <taxon>Acidobacteriota</taxon>
        <taxon>Thermoanaerobaculia</taxon>
        <taxon>Thermoanaerobaculales</taxon>
        <taxon>Thermoanaerobaculaceae</taxon>
        <taxon>Thermoanaerobaculum</taxon>
    </lineage>
</organism>
<evidence type="ECO:0008006" key="4">
    <source>
        <dbReference type="Google" id="ProtNLM"/>
    </source>
</evidence>
<comment type="caution">
    <text evidence="2">The sequence shown here is derived from an EMBL/GenBank/DDBJ whole genome shotgun (WGS) entry which is preliminary data.</text>
</comment>
<name>A0A062XXK2_9BACT</name>
<protein>
    <recommendedName>
        <fullName evidence="4">YfhO family protein</fullName>
    </recommendedName>
</protein>
<reference evidence="2 3" key="1">
    <citation type="submission" date="2014-04" db="EMBL/GenBank/DDBJ databases">
        <title>The Genome Sequence of Thermoanaerobaculum aquaticum MP-01, The First Cultivated Group 23 Acidobacterium.</title>
        <authorList>
            <person name="Stamps B.W."/>
            <person name="Losey N.A."/>
            <person name="Lawson P.A."/>
            <person name="Stevenson B.S."/>
        </authorList>
    </citation>
    <scope>NUCLEOTIDE SEQUENCE [LARGE SCALE GENOMIC DNA]</scope>
    <source>
        <strain evidence="2 3">MP-01</strain>
    </source>
</reference>
<feature type="transmembrane region" description="Helical" evidence="1">
    <location>
        <begin position="95"/>
        <end position="114"/>
    </location>
</feature>
<feature type="transmembrane region" description="Helical" evidence="1">
    <location>
        <begin position="212"/>
        <end position="234"/>
    </location>
</feature>
<evidence type="ECO:0000313" key="3">
    <source>
        <dbReference type="Proteomes" id="UP000027284"/>
    </source>
</evidence>
<feature type="transmembrane region" description="Helical" evidence="1">
    <location>
        <begin position="315"/>
        <end position="333"/>
    </location>
</feature>
<feature type="transmembrane region" description="Helical" evidence="1">
    <location>
        <begin position="381"/>
        <end position="397"/>
    </location>
</feature>
<keyword evidence="1" id="KW-1133">Transmembrane helix</keyword>
<proteinExistence type="predicted"/>